<dbReference type="RefSeq" id="WP_069642815.1">
    <property type="nucleotide sequence ID" value="NZ_MIJE01000011.1"/>
</dbReference>
<dbReference type="InterPro" id="IPR054648">
    <property type="entry name" value="TudS-rel"/>
</dbReference>
<name>A0A1E5G2X2_9FIRM</name>
<evidence type="ECO:0008006" key="3">
    <source>
        <dbReference type="Google" id="ProtNLM"/>
    </source>
</evidence>
<dbReference type="OrthoDB" id="5420310at2"/>
<keyword evidence="2" id="KW-1185">Reference proteome</keyword>
<gene>
    <name evidence="1" type="ORF">BHF68_04200</name>
</gene>
<proteinExistence type="predicted"/>
<sequence>MRRSKRVVFLAHCILNGNSKVMGLTLYGGAMKSVVNEHLNKGTGMIQLPCPETTFIGLRRWGMSKNQYDTANYRRHCRNLLIPYVEQMKEYQSDGYILEGIIGIDGSPSCGVNYVSMGYKGGMIDEADKQASMLSEQAGQGIYIEELKKLLNEYKIQVEFLAVDEKAQVE</sequence>
<accession>A0A1E5G2X2</accession>
<protein>
    <recommendedName>
        <fullName evidence="3">DUF523 domain-containing protein</fullName>
    </recommendedName>
</protein>
<dbReference type="Proteomes" id="UP000094296">
    <property type="component" value="Unassembled WGS sequence"/>
</dbReference>
<dbReference type="EMBL" id="MIJE01000011">
    <property type="protein sequence ID" value="OEF97417.1"/>
    <property type="molecule type" value="Genomic_DNA"/>
</dbReference>
<organism evidence="1 2">
    <name type="scientific">Desulfuribacillus alkaliarsenatis</name>
    <dbReference type="NCBI Taxonomy" id="766136"/>
    <lineage>
        <taxon>Bacteria</taxon>
        <taxon>Bacillati</taxon>
        <taxon>Bacillota</taxon>
        <taxon>Desulfuribacillia</taxon>
        <taxon>Desulfuribacillales</taxon>
        <taxon>Desulfuribacillaceae</taxon>
        <taxon>Desulfuribacillus</taxon>
    </lineage>
</organism>
<dbReference type="STRING" id="766136.BHF68_04200"/>
<dbReference type="AlphaFoldDB" id="A0A1E5G2X2"/>
<reference evidence="1 2" key="1">
    <citation type="submission" date="2016-09" db="EMBL/GenBank/DDBJ databases">
        <title>Draft genome sequence for the type strain of Desulfuribacillus alkaliarsenatis AHT28, an obligately anaerobic, sulfidogenic bacterium isolated from Russian soda lake sediments.</title>
        <authorList>
            <person name="Abin C.A."/>
            <person name="Hollibaugh J.T."/>
        </authorList>
    </citation>
    <scope>NUCLEOTIDE SEQUENCE [LARGE SCALE GENOMIC DNA]</scope>
    <source>
        <strain evidence="1 2">AHT28</strain>
    </source>
</reference>
<comment type="caution">
    <text evidence="1">The sequence shown here is derived from an EMBL/GenBank/DDBJ whole genome shotgun (WGS) entry which is preliminary data.</text>
</comment>
<dbReference type="NCBIfam" id="NF045597">
    <property type="entry name" value="TudS_rel_CD3072"/>
    <property type="match status" value="1"/>
</dbReference>
<evidence type="ECO:0000313" key="2">
    <source>
        <dbReference type="Proteomes" id="UP000094296"/>
    </source>
</evidence>
<evidence type="ECO:0000313" key="1">
    <source>
        <dbReference type="EMBL" id="OEF97417.1"/>
    </source>
</evidence>